<dbReference type="CDD" id="cd03137">
    <property type="entry name" value="GATase1_AraC_1"/>
    <property type="match status" value="1"/>
</dbReference>
<organism evidence="5 6">
    <name type="scientific">Pseudocitrobacter corydidari</name>
    <dbReference type="NCBI Taxonomy" id="2891570"/>
    <lineage>
        <taxon>Bacteria</taxon>
        <taxon>Pseudomonadati</taxon>
        <taxon>Pseudomonadota</taxon>
        <taxon>Gammaproteobacteria</taxon>
        <taxon>Enterobacterales</taxon>
        <taxon>Enterobacteriaceae</taxon>
        <taxon>Pseudocitrobacter</taxon>
    </lineage>
</organism>
<dbReference type="PANTHER" id="PTHR43130:SF3">
    <property type="entry name" value="HTH-TYPE TRANSCRIPTIONAL REGULATOR RV1931C"/>
    <property type="match status" value="1"/>
</dbReference>
<dbReference type="InterPro" id="IPR018062">
    <property type="entry name" value="HTH_AraC-typ_CS"/>
</dbReference>
<name>A0ABY3S353_9ENTR</name>
<gene>
    <name evidence="5" type="primary">cdhR_2</name>
    <name evidence="5" type="ORF">G163CM_13470</name>
</gene>
<dbReference type="Proteomes" id="UP001199659">
    <property type="component" value="Chromosome"/>
</dbReference>
<sequence length="316" mass="35008">MSAPLVAVIATEGFSPFHLCVPEIIFSQILPGEALFRYVVCAENPGTIPSKSGMSVSVEHGLDALNDADIVIIPFWAHPEEKPSVALLNALLAARLRGADIVGLCLGTYVLAYAGLLDNHRASTHWEFEADFTARFPCVQLDTNSLYVDDDHLITSAGTAAGIDCCLYVLRKYYGSAVANKVARRMVIPPYREGGQAQFIECSVPKNTKDSRINALLDYLRGHLDKPHDVDSLANFVSMARRTFTRNFTRATGVSPVEWLQVERLRYSQTLLESTDHSVEMIASLSGFNSPVSYRQGFKQRFGVSPSEWRKMFRGK</sequence>
<keyword evidence="6" id="KW-1185">Reference proteome</keyword>
<protein>
    <submittedName>
        <fullName evidence="5">HTH-type transcriptional regulator CdhR</fullName>
    </submittedName>
</protein>
<dbReference type="PROSITE" id="PS01124">
    <property type="entry name" value="HTH_ARAC_FAMILY_2"/>
    <property type="match status" value="1"/>
</dbReference>
<keyword evidence="1" id="KW-0805">Transcription regulation</keyword>
<dbReference type="Gene3D" id="3.40.50.880">
    <property type="match status" value="1"/>
</dbReference>
<accession>A0ABY3S353</accession>
<dbReference type="SMART" id="SM00342">
    <property type="entry name" value="HTH_ARAC"/>
    <property type="match status" value="1"/>
</dbReference>
<dbReference type="SUPFAM" id="SSF46689">
    <property type="entry name" value="Homeodomain-like"/>
    <property type="match status" value="2"/>
</dbReference>
<dbReference type="InterPro" id="IPR002818">
    <property type="entry name" value="DJ-1/PfpI"/>
</dbReference>
<dbReference type="SUPFAM" id="SSF52317">
    <property type="entry name" value="Class I glutamine amidotransferase-like"/>
    <property type="match status" value="1"/>
</dbReference>
<evidence type="ECO:0000259" key="4">
    <source>
        <dbReference type="PROSITE" id="PS01124"/>
    </source>
</evidence>
<dbReference type="Pfam" id="PF01965">
    <property type="entry name" value="DJ-1_PfpI"/>
    <property type="match status" value="1"/>
</dbReference>
<evidence type="ECO:0000313" key="6">
    <source>
        <dbReference type="Proteomes" id="UP001199659"/>
    </source>
</evidence>
<dbReference type="EMBL" id="CP087880">
    <property type="protein sequence ID" value="UGS40648.1"/>
    <property type="molecule type" value="Genomic_DNA"/>
</dbReference>
<dbReference type="InterPro" id="IPR029062">
    <property type="entry name" value="Class_I_gatase-like"/>
</dbReference>
<dbReference type="RefSeq" id="WP_231827341.1">
    <property type="nucleotide sequence ID" value="NZ_CP087880.1"/>
</dbReference>
<dbReference type="InterPro" id="IPR052158">
    <property type="entry name" value="INH-QAR"/>
</dbReference>
<dbReference type="InterPro" id="IPR018060">
    <property type="entry name" value="HTH_AraC"/>
</dbReference>
<reference evidence="5 6" key="1">
    <citation type="journal article" date="2022" name="Int. J. Syst. Evol. Microbiol.">
        <title>Pseudocitrobacter corydidari sp. nov., isolated from the Asian emerald cockroach Corydidarum magnifica.</title>
        <authorList>
            <person name="Guzman J."/>
            <person name="Poehlein A."/>
            <person name="Glaeser S.P."/>
            <person name="Schwengers O."/>
            <person name="Blom J."/>
            <person name="Hollensteiner J."/>
            <person name="Kampfer P."/>
            <person name="Vilcinskas A."/>
        </authorList>
    </citation>
    <scope>NUCLEOTIDE SEQUENCE [LARGE SCALE GENOMIC DNA]</scope>
    <source>
        <strain evidence="5">G163CM</strain>
    </source>
</reference>
<dbReference type="PANTHER" id="PTHR43130">
    <property type="entry name" value="ARAC-FAMILY TRANSCRIPTIONAL REGULATOR"/>
    <property type="match status" value="1"/>
</dbReference>
<evidence type="ECO:0000256" key="2">
    <source>
        <dbReference type="ARBA" id="ARBA00023125"/>
    </source>
</evidence>
<keyword evidence="3" id="KW-0804">Transcription</keyword>
<dbReference type="InterPro" id="IPR009057">
    <property type="entry name" value="Homeodomain-like_sf"/>
</dbReference>
<evidence type="ECO:0000313" key="5">
    <source>
        <dbReference type="EMBL" id="UGS40648.1"/>
    </source>
</evidence>
<evidence type="ECO:0000256" key="3">
    <source>
        <dbReference type="ARBA" id="ARBA00023163"/>
    </source>
</evidence>
<dbReference type="PROSITE" id="PS00041">
    <property type="entry name" value="HTH_ARAC_FAMILY_1"/>
    <property type="match status" value="1"/>
</dbReference>
<keyword evidence="2" id="KW-0238">DNA-binding</keyword>
<proteinExistence type="predicted"/>
<dbReference type="Gene3D" id="1.10.10.60">
    <property type="entry name" value="Homeodomain-like"/>
    <property type="match status" value="2"/>
</dbReference>
<evidence type="ECO:0000256" key="1">
    <source>
        <dbReference type="ARBA" id="ARBA00023015"/>
    </source>
</evidence>
<dbReference type="Pfam" id="PF12833">
    <property type="entry name" value="HTH_18"/>
    <property type="match status" value="1"/>
</dbReference>
<feature type="domain" description="HTH araC/xylS-type" evidence="4">
    <location>
        <begin position="214"/>
        <end position="312"/>
    </location>
</feature>